<keyword evidence="2" id="KW-1185">Reference proteome</keyword>
<dbReference type="OrthoDB" id="5690458at2"/>
<gene>
    <name evidence="1" type="ORF">HMPREF1052_0722</name>
</gene>
<proteinExistence type="predicted"/>
<keyword evidence="1" id="KW-0449">Lipoprotein</keyword>
<evidence type="ECO:0000313" key="2">
    <source>
        <dbReference type="Proteomes" id="UP000006457"/>
    </source>
</evidence>
<dbReference type="PATRIC" id="fig|1095749.3.peg.2057"/>
<dbReference type="EMBL" id="AJSX01000047">
    <property type="protein sequence ID" value="EIJ67304.1"/>
    <property type="molecule type" value="Genomic_DNA"/>
</dbReference>
<evidence type="ECO:0000313" key="1">
    <source>
        <dbReference type="EMBL" id="EIJ67304.1"/>
    </source>
</evidence>
<dbReference type="PROSITE" id="PS51257">
    <property type="entry name" value="PROKAR_LIPOPROTEIN"/>
    <property type="match status" value="1"/>
</dbReference>
<dbReference type="Proteomes" id="UP000006457">
    <property type="component" value="Unassembled WGS sequence"/>
</dbReference>
<protein>
    <submittedName>
        <fullName evidence="1">Putative lipoprotein</fullName>
    </submittedName>
</protein>
<comment type="caution">
    <text evidence="1">The sequence shown here is derived from an EMBL/GenBank/DDBJ whole genome shotgun (WGS) entry which is preliminary data.</text>
</comment>
<sequence length="199" mass="23525">MKKYFIFVLIGLLTGCVNTKHVENLEKRPHLVVPKEINHNAKTYYLKAQRDLGSMSRYIYFEKKETPTNWKSEIEVLHDVNAEKRSLEERKKLREKVYNNTGVEHFQLFEKDHSLYSFVIYAPSAQYNNWQVNVAKGENVEGCGFVQYQYALKIPKTKKLMNMGKVKLIGYLKKYAVDKEMQRISSMEWNWVCKVNNKS</sequence>
<accession>I3D6G1</accession>
<reference evidence="1 2" key="1">
    <citation type="submission" date="2012-03" db="EMBL/GenBank/DDBJ databases">
        <authorList>
            <person name="Harkins D.M."/>
            <person name="Madupu R."/>
            <person name="Durkin A.S."/>
            <person name="Torralba M."/>
            <person name="Methe B."/>
            <person name="Sutton G.G."/>
            <person name="Nelson K.E."/>
        </authorList>
    </citation>
    <scope>NUCLEOTIDE SEQUENCE [LARGE SCALE GENOMIC DNA]</scope>
    <source>
        <strain evidence="1 2">CCUG 2042</strain>
    </source>
</reference>
<organism evidence="1 2">
    <name type="scientific">Pasteurella bettyae CCUG 2042</name>
    <dbReference type="NCBI Taxonomy" id="1095749"/>
    <lineage>
        <taxon>Bacteria</taxon>
        <taxon>Pseudomonadati</taxon>
        <taxon>Pseudomonadota</taxon>
        <taxon>Gammaproteobacteria</taxon>
        <taxon>Pasteurellales</taxon>
        <taxon>Pasteurellaceae</taxon>
        <taxon>Pasteurella</taxon>
    </lineage>
</organism>
<dbReference type="AlphaFoldDB" id="I3D6G1"/>
<dbReference type="RefSeq" id="WP_005761775.1">
    <property type="nucleotide sequence ID" value="NZ_AJSX01000047.1"/>
</dbReference>
<name>I3D6G1_9PAST</name>
<dbReference type="eggNOG" id="ENOG502ZDNW">
    <property type="taxonomic scope" value="Bacteria"/>
</dbReference>